<reference evidence="2" key="1">
    <citation type="submission" date="2017-06" db="EMBL/GenBank/DDBJ databases">
        <title>Genome analysis of Fimbriiglobus ruber SP5, the first member of the order Planctomycetales with confirmed chitinolytic capability.</title>
        <authorList>
            <person name="Ravin N.V."/>
            <person name="Rakitin A.L."/>
            <person name="Ivanova A.A."/>
            <person name="Beletsky A.V."/>
            <person name="Kulichevskaya I.S."/>
            <person name="Mardanov A.V."/>
            <person name="Dedysh S.N."/>
        </authorList>
    </citation>
    <scope>NUCLEOTIDE SEQUENCE [LARGE SCALE GENOMIC DNA]</scope>
    <source>
        <strain evidence="2">SP5</strain>
    </source>
</reference>
<dbReference type="InterPro" id="IPR017850">
    <property type="entry name" value="Alkaline_phosphatase_core_sf"/>
</dbReference>
<accession>A0A225DH62</accession>
<protein>
    <recommendedName>
        <fullName evidence="3">DUF1501 domain-containing protein</fullName>
    </recommendedName>
</protein>
<evidence type="ECO:0000313" key="1">
    <source>
        <dbReference type="EMBL" id="OWK36716.1"/>
    </source>
</evidence>
<evidence type="ECO:0000313" key="2">
    <source>
        <dbReference type="Proteomes" id="UP000214646"/>
    </source>
</evidence>
<gene>
    <name evidence="1" type="ORF">FRUB_09279</name>
</gene>
<dbReference type="SUPFAM" id="SSF53649">
    <property type="entry name" value="Alkaline phosphatase-like"/>
    <property type="match status" value="1"/>
</dbReference>
<dbReference type="InterPro" id="IPR006311">
    <property type="entry name" value="TAT_signal"/>
</dbReference>
<name>A0A225DH62_9BACT</name>
<dbReference type="PANTHER" id="PTHR43737">
    <property type="entry name" value="BLL7424 PROTEIN"/>
    <property type="match status" value="1"/>
</dbReference>
<dbReference type="PROSITE" id="PS51257">
    <property type="entry name" value="PROKAR_LIPOPROTEIN"/>
    <property type="match status" value="1"/>
</dbReference>
<dbReference type="PANTHER" id="PTHR43737:SF1">
    <property type="entry name" value="DUF1501 DOMAIN-CONTAINING PROTEIN"/>
    <property type="match status" value="1"/>
</dbReference>
<dbReference type="EMBL" id="NIDE01000017">
    <property type="protein sequence ID" value="OWK36716.1"/>
    <property type="molecule type" value="Genomic_DNA"/>
</dbReference>
<dbReference type="Proteomes" id="UP000214646">
    <property type="component" value="Unassembled WGS sequence"/>
</dbReference>
<dbReference type="RefSeq" id="WP_088259685.1">
    <property type="nucleotide sequence ID" value="NZ_NIDE01000017.1"/>
</dbReference>
<comment type="caution">
    <text evidence="1">The sequence shown here is derived from an EMBL/GenBank/DDBJ whole genome shotgun (WGS) entry which is preliminary data.</text>
</comment>
<keyword evidence="2" id="KW-1185">Reference proteome</keyword>
<dbReference type="Pfam" id="PF07394">
    <property type="entry name" value="DUF1501"/>
    <property type="match status" value="1"/>
</dbReference>
<proteinExistence type="predicted"/>
<dbReference type="AlphaFoldDB" id="A0A225DH62"/>
<dbReference type="InterPro" id="IPR010869">
    <property type="entry name" value="DUF1501"/>
</dbReference>
<evidence type="ECO:0008006" key="3">
    <source>
        <dbReference type="Google" id="ProtNLM"/>
    </source>
</evidence>
<dbReference type="PROSITE" id="PS51318">
    <property type="entry name" value="TAT"/>
    <property type="match status" value="1"/>
</dbReference>
<sequence>MLTIFGKSHSRGGFCDGTSRRDFLTVGGTLLGGCLSLPSLLAAEAQSGIKSSHKAVINIYLPGGPPHIDMWDLKPDAPVEVRGEFKPIKTKVPGIEICELFPRIAAMMDKFAIIRSLVGSSGDHDAYQCMTGRPRTPANNGYWPSLGAWVSKLRGPADPSVPAHVTLMYRTGEQRWGYPGDGGFLGQAHAPFRLVGGKDNGMKSDSLVLQGVTPDRLSDRVSLMKGFDDIDRKIDATGVMNGMDAFNRQALDILTSSRLKDALDLSKEKPETLARYGVDDPAFERDGAPRMVRNFCVARRLVEAGARVVTMNFTRWDWHGGDGMNFVQARKDFPLLDRAVTSLVEDIYDRGLDKDVSVIVWGEFGRTPRINKNASRDHWPQLSCALMAGGGMKTGQVIGESNRLGEYATKRPVTHPEIFATLYRNLGIDLNPVREFDANGRPQYPVEPEVLPVRELV</sequence>
<dbReference type="OrthoDB" id="127333at2"/>
<organism evidence="1 2">
    <name type="scientific">Fimbriiglobus ruber</name>
    <dbReference type="NCBI Taxonomy" id="1908690"/>
    <lineage>
        <taxon>Bacteria</taxon>
        <taxon>Pseudomonadati</taxon>
        <taxon>Planctomycetota</taxon>
        <taxon>Planctomycetia</taxon>
        <taxon>Gemmatales</taxon>
        <taxon>Gemmataceae</taxon>
        <taxon>Fimbriiglobus</taxon>
    </lineage>
</organism>